<dbReference type="Proteomes" id="UP000192342">
    <property type="component" value="Unassembled WGS sequence"/>
</dbReference>
<feature type="domain" description="MotA/TolQ/ExbB proton channel" evidence="8">
    <location>
        <begin position="58"/>
        <end position="164"/>
    </location>
</feature>
<keyword evidence="3 7" id="KW-0812">Transmembrane</keyword>
<accession>A0A1Y1SG97</accession>
<evidence type="ECO:0000256" key="5">
    <source>
        <dbReference type="ARBA" id="ARBA00023136"/>
    </source>
</evidence>
<keyword evidence="6" id="KW-0653">Protein transport</keyword>
<evidence type="ECO:0000313" key="10">
    <source>
        <dbReference type="Proteomes" id="UP000192342"/>
    </source>
</evidence>
<comment type="subcellular location">
    <subcellularLocation>
        <location evidence="1">Cell membrane</location>
        <topology evidence="1">Multi-pass membrane protein</topology>
    </subcellularLocation>
    <subcellularLocation>
        <location evidence="6">Membrane</location>
        <topology evidence="6">Multi-pass membrane protein</topology>
    </subcellularLocation>
</comment>
<evidence type="ECO:0000256" key="1">
    <source>
        <dbReference type="ARBA" id="ARBA00004651"/>
    </source>
</evidence>
<keyword evidence="10" id="KW-1185">Reference proteome</keyword>
<dbReference type="OrthoDB" id="4045at2"/>
<dbReference type="RefSeq" id="WP_083559318.1">
    <property type="nucleotide sequence ID" value="NZ_AQQV01000001.1"/>
</dbReference>
<dbReference type="AlphaFoldDB" id="A0A1Y1SG97"/>
<keyword evidence="5 7" id="KW-0472">Membrane</keyword>
<dbReference type="PANTHER" id="PTHR30625:SF18">
    <property type="entry name" value="TONB2 ENERGY TRANSDUCTION SYSTEM INNER MEMBRANE COMPONENT EXBB"/>
    <property type="match status" value="1"/>
</dbReference>
<evidence type="ECO:0000313" key="9">
    <source>
        <dbReference type="EMBL" id="ORE88694.1"/>
    </source>
</evidence>
<organism evidence="9 10">
    <name type="scientific">Oceanococcus atlanticus</name>
    <dbReference type="NCBI Taxonomy" id="1317117"/>
    <lineage>
        <taxon>Bacteria</taxon>
        <taxon>Pseudomonadati</taxon>
        <taxon>Pseudomonadota</taxon>
        <taxon>Gammaproteobacteria</taxon>
        <taxon>Chromatiales</taxon>
        <taxon>Oceanococcaceae</taxon>
        <taxon>Oceanococcus</taxon>
    </lineage>
</organism>
<evidence type="ECO:0000259" key="8">
    <source>
        <dbReference type="Pfam" id="PF01618"/>
    </source>
</evidence>
<protein>
    <submittedName>
        <fullName evidence="9">Ferric siderophore transport system, biopolymer transport protein ExbB</fullName>
    </submittedName>
</protein>
<dbReference type="STRING" id="1317117.ATO7_02425"/>
<name>A0A1Y1SG97_9GAMM</name>
<dbReference type="EMBL" id="AQQV01000001">
    <property type="protein sequence ID" value="ORE88694.1"/>
    <property type="molecule type" value="Genomic_DNA"/>
</dbReference>
<proteinExistence type="inferred from homology"/>
<comment type="similarity">
    <text evidence="6">Belongs to the exbB/tolQ family.</text>
</comment>
<gene>
    <name evidence="9" type="ORF">ATO7_02425</name>
</gene>
<dbReference type="Pfam" id="PF01618">
    <property type="entry name" value="MotA_ExbB"/>
    <property type="match status" value="1"/>
</dbReference>
<dbReference type="InterPro" id="IPR050790">
    <property type="entry name" value="ExbB/TolQ_transport"/>
</dbReference>
<feature type="transmembrane region" description="Helical" evidence="7">
    <location>
        <begin position="85"/>
        <end position="108"/>
    </location>
</feature>
<keyword evidence="6" id="KW-0813">Transport</keyword>
<evidence type="ECO:0000256" key="3">
    <source>
        <dbReference type="ARBA" id="ARBA00022692"/>
    </source>
</evidence>
<feature type="transmembrane region" description="Helical" evidence="7">
    <location>
        <begin position="128"/>
        <end position="150"/>
    </location>
</feature>
<dbReference type="PANTHER" id="PTHR30625">
    <property type="entry name" value="PROTEIN TOLQ"/>
    <property type="match status" value="1"/>
</dbReference>
<comment type="caution">
    <text evidence="9">The sequence shown here is derived from an EMBL/GenBank/DDBJ whole genome shotgun (WGS) entry which is preliminary data.</text>
</comment>
<dbReference type="GO" id="GO:0017038">
    <property type="term" value="P:protein import"/>
    <property type="evidence" value="ECO:0007669"/>
    <property type="project" value="TreeGrafter"/>
</dbReference>
<evidence type="ECO:0000256" key="2">
    <source>
        <dbReference type="ARBA" id="ARBA00022475"/>
    </source>
</evidence>
<sequence length="171" mass="19159">MPEGLQPLLEFFERGGPMLYVLLLVAVVLWTLVVERIWYFRFQFPRQARRWRQEWRARADRSSVRAHRIREATISEARIDLEGGIGIIATLVAICPLVGLLGTVTGMIQVFDVMALNGSSDAKAMAAGVSRATIPTMAGMVLALPGLFYVSRCRSFSRRLVQQLADSMRFG</sequence>
<reference evidence="9 10" key="1">
    <citation type="submission" date="2013-04" db="EMBL/GenBank/DDBJ databases">
        <title>Oceanococcus atlanticus 22II-S10r2 Genome Sequencing.</title>
        <authorList>
            <person name="Lai Q."/>
            <person name="Li G."/>
            <person name="Shao Z."/>
        </authorList>
    </citation>
    <scope>NUCLEOTIDE SEQUENCE [LARGE SCALE GENOMIC DNA]</scope>
    <source>
        <strain evidence="9 10">22II-S10r2</strain>
    </source>
</reference>
<dbReference type="GO" id="GO:0005886">
    <property type="term" value="C:plasma membrane"/>
    <property type="evidence" value="ECO:0007669"/>
    <property type="project" value="UniProtKB-SubCell"/>
</dbReference>
<keyword evidence="2" id="KW-1003">Cell membrane</keyword>
<feature type="transmembrane region" description="Helical" evidence="7">
    <location>
        <begin position="20"/>
        <end position="40"/>
    </location>
</feature>
<evidence type="ECO:0000256" key="6">
    <source>
        <dbReference type="RuleBase" id="RU004057"/>
    </source>
</evidence>
<evidence type="ECO:0000256" key="4">
    <source>
        <dbReference type="ARBA" id="ARBA00022989"/>
    </source>
</evidence>
<evidence type="ECO:0000256" key="7">
    <source>
        <dbReference type="SAM" id="Phobius"/>
    </source>
</evidence>
<dbReference type="InterPro" id="IPR002898">
    <property type="entry name" value="MotA_ExbB_proton_chnl"/>
</dbReference>
<keyword evidence="4 7" id="KW-1133">Transmembrane helix</keyword>